<feature type="domain" description="Tr-type G" evidence="10">
    <location>
        <begin position="8"/>
        <end position="205"/>
    </location>
</feature>
<dbReference type="Gene3D" id="2.40.30.10">
    <property type="entry name" value="Translation factors"/>
    <property type="match status" value="2"/>
</dbReference>
<dbReference type="EMBL" id="DQVM01000001">
    <property type="protein sequence ID" value="HIQ28947.1"/>
    <property type="molecule type" value="Genomic_DNA"/>
</dbReference>
<keyword evidence="5" id="KW-0378">Hydrolase</keyword>
<dbReference type="CDD" id="cd01888">
    <property type="entry name" value="eIF2_gamma"/>
    <property type="match status" value="1"/>
</dbReference>
<keyword evidence="6" id="KW-0460">Magnesium</keyword>
<dbReference type="Gene3D" id="3.40.50.300">
    <property type="entry name" value="P-loop containing nucleotide triphosphate hydrolases"/>
    <property type="match status" value="1"/>
</dbReference>
<evidence type="ECO:0000256" key="3">
    <source>
        <dbReference type="ARBA" id="ARBA00022723"/>
    </source>
</evidence>
<dbReference type="InterPro" id="IPR009001">
    <property type="entry name" value="Transl_elong_EF1A/Init_IF2_C"/>
</dbReference>
<dbReference type="PRINTS" id="PR00315">
    <property type="entry name" value="ELONGATNFCT"/>
</dbReference>
<dbReference type="GO" id="GO:0001731">
    <property type="term" value="P:formation of translation preinitiation complex"/>
    <property type="evidence" value="ECO:0007669"/>
    <property type="project" value="TreeGrafter"/>
</dbReference>
<evidence type="ECO:0000313" key="12">
    <source>
        <dbReference type="Proteomes" id="UP000608579"/>
    </source>
</evidence>
<sequence length="413" mass="45203">MSKPLPRQPEINIGTLGHVDNGKSTLVQAISGVWTGRHSEELKRGITIRIGYADAAIYRCPMCEEPFNYMTHGRCPVHGVETEFVRAVSFVDCPGHHSLMITMLSGAALFDGAVFVLDARQRFPQPQDSEHLQAAAILGIRNIVFVQNKIDLVDRRRALENYEEVVRYVKSLGYEDPVVVPVSSQHGIGVEPLLYAMERYIPTPERGVAQPYRMPIIRSFDVNTPGKPAREIAGAVIGGSIIQGILKRGDEIEIAPGVAKPGQQKPGYEPLFTEAVSIMAGGRRVEDASPGGLTGVETTLDPSLGKSDGLVGNMAGKPGTLPPTWTRLRIEYILFQRVLGVQDEIIVKPIMEKEPLVINVYSAVTSGIVTRKTSEYIELELTRPVCAEIGRRVTLSRKIGAGWRLIGYGTIVS</sequence>
<evidence type="ECO:0000256" key="2">
    <source>
        <dbReference type="ARBA" id="ARBA00022540"/>
    </source>
</evidence>
<evidence type="ECO:0000256" key="5">
    <source>
        <dbReference type="ARBA" id="ARBA00022801"/>
    </source>
</evidence>
<dbReference type="GO" id="GO:0003924">
    <property type="term" value="F:GTPase activity"/>
    <property type="evidence" value="ECO:0007669"/>
    <property type="project" value="InterPro"/>
</dbReference>
<dbReference type="CDD" id="cd03688">
    <property type="entry name" value="eIF2_gamma_II"/>
    <property type="match status" value="1"/>
</dbReference>
<evidence type="ECO:0000256" key="8">
    <source>
        <dbReference type="ARBA" id="ARBA00023134"/>
    </source>
</evidence>
<keyword evidence="7" id="KW-0648">Protein biosynthesis</keyword>
<dbReference type="InterPro" id="IPR050543">
    <property type="entry name" value="eIF2G"/>
</dbReference>
<dbReference type="InterPro" id="IPR044128">
    <property type="entry name" value="eIF2g_GTP-bd"/>
</dbReference>
<reference evidence="11" key="1">
    <citation type="journal article" date="2020" name="ISME J.">
        <title>Gammaproteobacteria mediating utilization of methyl-, sulfur- and petroleum organic compounds in deep ocean hydrothermal plumes.</title>
        <authorList>
            <person name="Zhou Z."/>
            <person name="Liu Y."/>
            <person name="Pan J."/>
            <person name="Cron B.R."/>
            <person name="Toner B.M."/>
            <person name="Anantharaman K."/>
            <person name="Breier J.A."/>
            <person name="Dick G.J."/>
            <person name="Li M."/>
        </authorList>
    </citation>
    <scope>NUCLEOTIDE SEQUENCE</scope>
    <source>
        <strain evidence="11">SZUA-1515</strain>
    </source>
</reference>
<dbReference type="InterPro" id="IPR027417">
    <property type="entry name" value="P-loop_NTPase"/>
</dbReference>
<comment type="caution">
    <text evidence="11">The sequence shown here is derived from an EMBL/GenBank/DDBJ whole genome shotgun (WGS) entry which is preliminary data.</text>
</comment>
<dbReference type="SUPFAM" id="SSF50447">
    <property type="entry name" value="Translation proteins"/>
    <property type="match status" value="1"/>
</dbReference>
<dbReference type="Proteomes" id="UP000608579">
    <property type="component" value="Unassembled WGS sequence"/>
</dbReference>
<evidence type="ECO:0000256" key="9">
    <source>
        <dbReference type="ARBA" id="ARBA00048107"/>
    </source>
</evidence>
<organism evidence="11 12">
    <name type="scientific">Caldiarchaeum subterraneum</name>
    <dbReference type="NCBI Taxonomy" id="311458"/>
    <lineage>
        <taxon>Archaea</taxon>
        <taxon>Nitrososphaerota</taxon>
        <taxon>Candidatus Caldarchaeales</taxon>
        <taxon>Candidatus Caldarchaeaceae</taxon>
        <taxon>Candidatus Caldarchaeum</taxon>
    </lineage>
</organism>
<keyword evidence="3" id="KW-0479">Metal-binding</keyword>
<accession>A0A832ZU90</accession>
<gene>
    <name evidence="11" type="ORF">EYH45_00105</name>
</gene>
<dbReference type="EC" id="3.6.5.3" evidence="1"/>
<evidence type="ECO:0000256" key="6">
    <source>
        <dbReference type="ARBA" id="ARBA00022842"/>
    </source>
</evidence>
<dbReference type="PANTHER" id="PTHR42854">
    <property type="entry name" value="EUKARYOTIC TRANSLATION INITIATION FACTOR 2 SUBUNIT 3 FAMILY MEMBER"/>
    <property type="match status" value="1"/>
</dbReference>
<dbReference type="InterPro" id="IPR022424">
    <property type="entry name" value="TIF2_gsu"/>
</dbReference>
<dbReference type="AlphaFoldDB" id="A0A832ZU90"/>
<dbReference type="InterPro" id="IPR044127">
    <property type="entry name" value="eIF2g_dom_2"/>
</dbReference>
<dbReference type="SUPFAM" id="SSF50465">
    <property type="entry name" value="EF-Tu/eEF-1alpha/eIF2-gamma C-terminal domain"/>
    <property type="match status" value="1"/>
</dbReference>
<dbReference type="PROSITE" id="PS51722">
    <property type="entry name" value="G_TR_2"/>
    <property type="match status" value="1"/>
</dbReference>
<keyword evidence="4" id="KW-0547">Nucleotide-binding</keyword>
<evidence type="ECO:0000256" key="4">
    <source>
        <dbReference type="ARBA" id="ARBA00022741"/>
    </source>
</evidence>
<dbReference type="InterPro" id="IPR009000">
    <property type="entry name" value="Transl_B-barrel_sf"/>
</dbReference>
<dbReference type="SUPFAM" id="SSF52540">
    <property type="entry name" value="P-loop containing nucleoside triphosphate hydrolases"/>
    <property type="match status" value="1"/>
</dbReference>
<keyword evidence="8" id="KW-0342">GTP-binding</keyword>
<dbReference type="GO" id="GO:0003743">
    <property type="term" value="F:translation initiation factor activity"/>
    <property type="evidence" value="ECO:0007669"/>
    <property type="project" value="UniProtKB-KW"/>
</dbReference>
<protein>
    <recommendedName>
        <fullName evidence="1">protein-synthesizing GTPase</fullName>
        <ecNumber evidence="1">3.6.5.3</ecNumber>
    </recommendedName>
</protein>
<dbReference type="GO" id="GO:0046872">
    <property type="term" value="F:metal ion binding"/>
    <property type="evidence" value="ECO:0007669"/>
    <property type="project" value="UniProtKB-KW"/>
</dbReference>
<keyword evidence="2 11" id="KW-0396">Initiation factor</keyword>
<dbReference type="CDD" id="cd15490">
    <property type="entry name" value="eIF2_gamma_III"/>
    <property type="match status" value="1"/>
</dbReference>
<evidence type="ECO:0000256" key="7">
    <source>
        <dbReference type="ARBA" id="ARBA00022917"/>
    </source>
</evidence>
<name>A0A832ZU90_CALS0</name>
<dbReference type="InterPro" id="IPR000795">
    <property type="entry name" value="T_Tr_GTP-bd_dom"/>
</dbReference>
<dbReference type="GO" id="GO:0005525">
    <property type="term" value="F:GTP binding"/>
    <property type="evidence" value="ECO:0007669"/>
    <property type="project" value="UniProtKB-KW"/>
</dbReference>
<dbReference type="InterPro" id="IPR015256">
    <property type="entry name" value="eIF2g_C"/>
</dbReference>
<dbReference type="Pfam" id="PF00009">
    <property type="entry name" value="GTP_EFTU"/>
    <property type="match status" value="1"/>
</dbReference>
<dbReference type="PANTHER" id="PTHR42854:SF3">
    <property type="entry name" value="EUKARYOTIC TRANSLATION INITIATION FACTOR 2 SUBUNIT 3-RELATED"/>
    <property type="match status" value="1"/>
</dbReference>
<comment type="catalytic activity">
    <reaction evidence="9">
        <text>GTP + H2O = GDP + phosphate + H(+)</text>
        <dbReference type="Rhea" id="RHEA:19669"/>
        <dbReference type="ChEBI" id="CHEBI:15377"/>
        <dbReference type="ChEBI" id="CHEBI:15378"/>
        <dbReference type="ChEBI" id="CHEBI:37565"/>
        <dbReference type="ChEBI" id="CHEBI:43474"/>
        <dbReference type="ChEBI" id="CHEBI:58189"/>
        <dbReference type="EC" id="3.6.5.3"/>
    </reaction>
</comment>
<evidence type="ECO:0000259" key="10">
    <source>
        <dbReference type="PROSITE" id="PS51722"/>
    </source>
</evidence>
<dbReference type="FunFam" id="2.40.30.10:FF:000075">
    <property type="entry name" value="Translation initiation factor 2 subunit gamma"/>
    <property type="match status" value="1"/>
</dbReference>
<evidence type="ECO:0000313" key="11">
    <source>
        <dbReference type="EMBL" id="HIQ28947.1"/>
    </source>
</evidence>
<dbReference type="NCBIfam" id="NF003077">
    <property type="entry name" value="PRK04000.1"/>
    <property type="match status" value="1"/>
</dbReference>
<dbReference type="GO" id="GO:0000049">
    <property type="term" value="F:tRNA binding"/>
    <property type="evidence" value="ECO:0007669"/>
    <property type="project" value="InterPro"/>
</dbReference>
<evidence type="ECO:0000256" key="1">
    <source>
        <dbReference type="ARBA" id="ARBA00011986"/>
    </source>
</evidence>
<dbReference type="NCBIfam" id="TIGR03680">
    <property type="entry name" value="eif2g_arch"/>
    <property type="match status" value="1"/>
</dbReference>
<proteinExistence type="predicted"/>
<dbReference type="GO" id="GO:0005829">
    <property type="term" value="C:cytosol"/>
    <property type="evidence" value="ECO:0007669"/>
    <property type="project" value="TreeGrafter"/>
</dbReference>
<dbReference type="Pfam" id="PF09173">
    <property type="entry name" value="eIF2_C"/>
    <property type="match status" value="1"/>
</dbReference>